<organism evidence="1">
    <name type="scientific">Eutreptiella gymnastica</name>
    <dbReference type="NCBI Taxonomy" id="73025"/>
    <lineage>
        <taxon>Eukaryota</taxon>
        <taxon>Discoba</taxon>
        <taxon>Euglenozoa</taxon>
        <taxon>Euglenida</taxon>
        <taxon>Spirocuta</taxon>
        <taxon>Euglenophyceae</taxon>
        <taxon>Eutreptiales</taxon>
        <taxon>Eutreptiaceae</taxon>
        <taxon>Eutreptiella</taxon>
    </lineage>
</organism>
<reference evidence="1" key="1">
    <citation type="submission" date="2021-01" db="EMBL/GenBank/DDBJ databases">
        <authorList>
            <person name="Corre E."/>
            <person name="Pelletier E."/>
            <person name="Niang G."/>
            <person name="Scheremetjew M."/>
            <person name="Finn R."/>
            <person name="Kale V."/>
            <person name="Holt S."/>
            <person name="Cochrane G."/>
            <person name="Meng A."/>
            <person name="Brown T."/>
            <person name="Cohen L."/>
        </authorList>
    </citation>
    <scope>NUCLEOTIDE SEQUENCE</scope>
    <source>
        <strain evidence="1">CCMP1594</strain>
    </source>
</reference>
<evidence type="ECO:0000313" key="1">
    <source>
        <dbReference type="EMBL" id="CAE0817954.1"/>
    </source>
</evidence>
<name>A0A7S4FX16_9EUGL</name>
<dbReference type="EMBL" id="HBJA01083436">
    <property type="protein sequence ID" value="CAE0817954.1"/>
    <property type="molecule type" value="Transcribed_RNA"/>
</dbReference>
<dbReference type="AlphaFoldDB" id="A0A7S4FX16"/>
<accession>A0A7S4FX16</accession>
<proteinExistence type="predicted"/>
<protein>
    <submittedName>
        <fullName evidence="1">Uncharacterized protein</fullName>
    </submittedName>
</protein>
<sequence>MQISQRPSHLRFMWLVMGPLEIPCDMSGFLWMRLQPFANPMIIKSATSSLLMCASTLQGRMLDAHLDAHRHHFTIKQSPPTPTREFFALAIPLGARGGGAGELPPGTFELTREWQGGSQACCK</sequence>
<gene>
    <name evidence="1" type="ORF">EGYM00163_LOCUS29122</name>
</gene>